<sequence length="302" mass="33635">MSKRLFIIVLGLTAILSANAQLLYKISGKGLRQPSYIIGTYHLANPTFSDSIAGMKDAFKSVEQVYGEVDMTHMYEPANMQKMQKAMMLPDGQTLTSLLSADELQRLNKFLTATMGADLTNPMVASQLNKLTPVTLTTQLELILFLKKNPVAFDPTNTFDGYFQKLAAEQGKGVGGLETIDMQINTLFKSQSLQRQTQLLMCIVDNPDYNELLAERIVRAFYTQNLTEIGKILEEKRHDSCDETPEEREKELDGRNVDWVSKMPAIMAAKPTFFAVGAAHLPDNKGVLELLKKAGYTVEGVK</sequence>
<dbReference type="RefSeq" id="WP_006950281.1">
    <property type="nucleotide sequence ID" value="NZ_GL397214.1"/>
</dbReference>
<comment type="cofactor">
    <cofactor evidence="1">
        <name>Mn(2+)</name>
        <dbReference type="ChEBI" id="CHEBI:29035"/>
    </cofactor>
</comment>
<keyword evidence="5" id="KW-0812">Transmembrane</keyword>
<evidence type="ECO:0000256" key="6">
    <source>
        <dbReference type="ARBA" id="ARBA00022723"/>
    </source>
</evidence>
<evidence type="ECO:0000256" key="4">
    <source>
        <dbReference type="ARBA" id="ARBA00022670"/>
    </source>
</evidence>
<keyword evidence="6" id="KW-0479">Metal-binding</keyword>
<keyword evidence="7" id="KW-0732">Signal</keyword>
<dbReference type="STRING" id="862515.HMPREF0658_1930"/>
<evidence type="ECO:0000256" key="2">
    <source>
        <dbReference type="ARBA" id="ARBA00001941"/>
    </source>
</evidence>
<dbReference type="GO" id="GO:0004222">
    <property type="term" value="F:metalloendopeptidase activity"/>
    <property type="evidence" value="ECO:0007669"/>
    <property type="project" value="TreeGrafter"/>
</dbReference>
<dbReference type="GO" id="GO:0046872">
    <property type="term" value="F:metal ion binding"/>
    <property type="evidence" value="ECO:0007669"/>
    <property type="project" value="UniProtKB-KW"/>
</dbReference>
<comment type="subcellular location">
    <subcellularLocation>
        <location evidence="3">Membrane</location>
        <topology evidence="3">Single-pass type I membrane protein</topology>
    </subcellularLocation>
</comment>
<dbReference type="PANTHER" id="PTHR31120:SF6">
    <property type="entry name" value="METALLOPROTEASE TIKI HOMOLOG"/>
    <property type="match status" value="1"/>
</dbReference>
<dbReference type="InterPro" id="IPR002816">
    <property type="entry name" value="TraB/PrgY/GumN_fam"/>
</dbReference>
<accession>E0NUS5</accession>
<evidence type="ECO:0000256" key="8">
    <source>
        <dbReference type="ARBA" id="ARBA00022801"/>
    </source>
</evidence>
<dbReference type="AlphaFoldDB" id="E0NUS5"/>
<evidence type="ECO:0000256" key="10">
    <source>
        <dbReference type="ARBA" id="ARBA00023049"/>
    </source>
</evidence>
<evidence type="ECO:0000313" key="13">
    <source>
        <dbReference type="EMBL" id="EFM01182.1"/>
    </source>
</evidence>
<evidence type="ECO:0000256" key="1">
    <source>
        <dbReference type="ARBA" id="ARBA00001936"/>
    </source>
</evidence>
<dbReference type="GO" id="GO:0030178">
    <property type="term" value="P:negative regulation of Wnt signaling pathway"/>
    <property type="evidence" value="ECO:0007669"/>
    <property type="project" value="InterPro"/>
</dbReference>
<protein>
    <submittedName>
        <fullName evidence="13">GumN protein</fullName>
    </submittedName>
</protein>
<comment type="caution">
    <text evidence="13">The sequence shown here is derived from an EMBL/GenBank/DDBJ whole genome shotgun (WGS) entry which is preliminary data.</text>
</comment>
<evidence type="ECO:0000256" key="7">
    <source>
        <dbReference type="ARBA" id="ARBA00022729"/>
    </source>
</evidence>
<comment type="cofactor">
    <cofactor evidence="2">
        <name>Co(2+)</name>
        <dbReference type="ChEBI" id="CHEBI:48828"/>
    </cofactor>
</comment>
<dbReference type="Proteomes" id="UP000004394">
    <property type="component" value="Unassembled WGS sequence"/>
</dbReference>
<dbReference type="InterPro" id="IPR040230">
    <property type="entry name" value="TIKI1/2-like"/>
</dbReference>
<dbReference type="HOGENOM" id="CLU_057525_1_1_10"/>
<keyword evidence="9" id="KW-1133">Transmembrane helix</keyword>
<keyword evidence="12" id="KW-0325">Glycoprotein</keyword>
<dbReference type="PANTHER" id="PTHR31120">
    <property type="entry name" value="METALLOPROTEASE TIKI"/>
    <property type="match status" value="1"/>
</dbReference>
<dbReference type="BioCyc" id="PMAR862515-HMP:GMOO-1956-MONOMER"/>
<proteinExistence type="predicted"/>
<evidence type="ECO:0000256" key="12">
    <source>
        <dbReference type="ARBA" id="ARBA00023180"/>
    </source>
</evidence>
<dbReference type="EMBL" id="AEEI01000053">
    <property type="protein sequence ID" value="EFM01182.1"/>
    <property type="molecule type" value="Genomic_DNA"/>
</dbReference>
<organism evidence="13 14">
    <name type="scientific">Hoylesella marshii DSM 16973 = JCM 13450</name>
    <dbReference type="NCBI Taxonomy" id="862515"/>
    <lineage>
        <taxon>Bacteria</taxon>
        <taxon>Pseudomonadati</taxon>
        <taxon>Bacteroidota</taxon>
        <taxon>Bacteroidia</taxon>
        <taxon>Bacteroidales</taxon>
        <taxon>Prevotellaceae</taxon>
        <taxon>Hoylesella</taxon>
    </lineage>
</organism>
<keyword evidence="14" id="KW-1185">Reference proteome</keyword>
<keyword evidence="11" id="KW-0472">Membrane</keyword>
<dbReference type="GO" id="GO:0006508">
    <property type="term" value="P:proteolysis"/>
    <property type="evidence" value="ECO:0007669"/>
    <property type="project" value="UniProtKB-KW"/>
</dbReference>
<evidence type="ECO:0000256" key="5">
    <source>
        <dbReference type="ARBA" id="ARBA00022692"/>
    </source>
</evidence>
<gene>
    <name evidence="13" type="ORF">HMPREF0658_1930</name>
</gene>
<reference evidence="13" key="1">
    <citation type="submission" date="2010-07" db="EMBL/GenBank/DDBJ databases">
        <authorList>
            <person name="Muzny D."/>
            <person name="Qin X."/>
            <person name="Deng J."/>
            <person name="Jiang H."/>
            <person name="Liu Y."/>
            <person name="Qu J."/>
            <person name="Song X.-Z."/>
            <person name="Zhang L."/>
            <person name="Thornton R."/>
            <person name="Coyle M."/>
            <person name="Francisco L."/>
            <person name="Jackson L."/>
            <person name="Javaid M."/>
            <person name="Korchina V."/>
            <person name="Kovar C."/>
            <person name="Mata R."/>
            <person name="Mathew T."/>
            <person name="Ngo R."/>
            <person name="Nguyen L."/>
            <person name="Nguyen N."/>
            <person name="Okwuonu G."/>
            <person name="Ongeri F."/>
            <person name="Pham C."/>
            <person name="Simmons D."/>
            <person name="Wilczek-Boney K."/>
            <person name="Hale W."/>
            <person name="Jakkamsetti A."/>
            <person name="Pham P."/>
            <person name="Ruth R."/>
            <person name="San Lucas F."/>
            <person name="Warren J."/>
            <person name="Zhang J."/>
            <person name="Zhao Z."/>
            <person name="Zhou C."/>
            <person name="Zhu D."/>
            <person name="Lee S."/>
            <person name="Bess C."/>
            <person name="Blankenburg K."/>
            <person name="Forbes L."/>
            <person name="Fu Q."/>
            <person name="Gubbala S."/>
            <person name="Hirani K."/>
            <person name="Jayaseelan J.C."/>
            <person name="Lara F."/>
            <person name="Munidasa M."/>
            <person name="Palculict T."/>
            <person name="Patil S."/>
            <person name="Pu L.-L."/>
            <person name="Saada N."/>
            <person name="Tang L."/>
            <person name="Weissenberger G."/>
            <person name="Zhu Y."/>
            <person name="Hemphill L."/>
            <person name="Shang Y."/>
            <person name="Youmans B."/>
            <person name="Ayvaz T."/>
            <person name="Ross M."/>
            <person name="Santibanez J."/>
            <person name="Aqrawi P."/>
            <person name="Gross S."/>
            <person name="Joshi V."/>
            <person name="Fowler G."/>
            <person name="Nazareth L."/>
            <person name="Reid J."/>
            <person name="Worley K."/>
            <person name="Petrosino J."/>
            <person name="Highlander S."/>
            <person name="Gibbs R."/>
        </authorList>
    </citation>
    <scope>NUCLEOTIDE SEQUENCE [LARGE SCALE GENOMIC DNA]</scope>
    <source>
        <strain evidence="13">DSM 16973</strain>
    </source>
</reference>
<evidence type="ECO:0000256" key="11">
    <source>
        <dbReference type="ARBA" id="ARBA00023136"/>
    </source>
</evidence>
<keyword evidence="8" id="KW-0378">Hydrolase</keyword>
<dbReference type="GO" id="GO:0016020">
    <property type="term" value="C:membrane"/>
    <property type="evidence" value="ECO:0007669"/>
    <property type="project" value="UniProtKB-SubCell"/>
</dbReference>
<dbReference type="Pfam" id="PF01963">
    <property type="entry name" value="TraB_PrgY_gumN"/>
    <property type="match status" value="1"/>
</dbReference>
<evidence type="ECO:0000256" key="3">
    <source>
        <dbReference type="ARBA" id="ARBA00004479"/>
    </source>
</evidence>
<evidence type="ECO:0000256" key="9">
    <source>
        <dbReference type="ARBA" id="ARBA00022989"/>
    </source>
</evidence>
<evidence type="ECO:0000313" key="14">
    <source>
        <dbReference type="Proteomes" id="UP000004394"/>
    </source>
</evidence>
<name>E0NUS5_9BACT</name>
<dbReference type="eggNOG" id="COG3735">
    <property type="taxonomic scope" value="Bacteria"/>
</dbReference>
<keyword evidence="10" id="KW-0482">Metalloprotease</keyword>
<dbReference type="CDD" id="cd14789">
    <property type="entry name" value="Tiki"/>
    <property type="match status" value="1"/>
</dbReference>
<keyword evidence="4" id="KW-0645">Protease</keyword>